<proteinExistence type="predicted"/>
<feature type="domain" description="Histidine kinase/HSP90-like ATPase" evidence="1">
    <location>
        <begin position="40"/>
        <end position="132"/>
    </location>
</feature>
<dbReference type="RefSeq" id="WP_177193029.1">
    <property type="nucleotide sequence ID" value="NZ_FORX01000003.1"/>
</dbReference>
<dbReference type="Pfam" id="PF13581">
    <property type="entry name" value="HATPase_c_2"/>
    <property type="match status" value="1"/>
</dbReference>
<keyword evidence="2" id="KW-0418">Kinase</keyword>
<reference evidence="3" key="1">
    <citation type="submission" date="2016-10" db="EMBL/GenBank/DDBJ databases">
        <authorList>
            <person name="Varghese N."/>
            <person name="Submissions S."/>
        </authorList>
    </citation>
    <scope>NUCLEOTIDE SEQUENCE [LARGE SCALE GENOMIC DNA]</scope>
    <source>
        <strain evidence="3">DSM 5918</strain>
    </source>
</reference>
<dbReference type="STRING" id="52560.SAMN04488082_103237"/>
<dbReference type="InterPro" id="IPR036890">
    <property type="entry name" value="HATPase_C_sf"/>
</dbReference>
<protein>
    <submittedName>
        <fullName evidence="2">Serine/threonine-protein kinase RsbW</fullName>
    </submittedName>
</protein>
<name>A0A1I3RNT1_9BACT</name>
<dbReference type="CDD" id="cd16936">
    <property type="entry name" value="HATPase_RsbW-like"/>
    <property type="match status" value="1"/>
</dbReference>
<dbReference type="Gene3D" id="3.30.565.10">
    <property type="entry name" value="Histidine kinase-like ATPase, C-terminal domain"/>
    <property type="match status" value="1"/>
</dbReference>
<dbReference type="GO" id="GO:0016301">
    <property type="term" value="F:kinase activity"/>
    <property type="evidence" value="ECO:0007669"/>
    <property type="project" value="UniProtKB-KW"/>
</dbReference>
<dbReference type="InterPro" id="IPR003594">
    <property type="entry name" value="HATPase_dom"/>
</dbReference>
<dbReference type="EMBL" id="FORX01000003">
    <property type="protein sequence ID" value="SFJ47532.1"/>
    <property type="molecule type" value="Genomic_DNA"/>
</dbReference>
<sequence length="136" mass="15430">MFELTPLDQGFALEMGTILENVDRCVDQIRIFLEARNASEHLFPLSLLAREALNNAMIHGNNLDRTKTVTFRLLARADGFDLQVMDEGPGFAWDRHMQARSQADDVSGRGHEIFRNYAKAARYNTKGNALTLEYRG</sequence>
<keyword evidence="2" id="KW-0808">Transferase</keyword>
<keyword evidence="3" id="KW-1185">Reference proteome</keyword>
<gene>
    <name evidence="2" type="ORF">SAMN04488082_103237</name>
</gene>
<evidence type="ECO:0000259" key="1">
    <source>
        <dbReference type="Pfam" id="PF13581"/>
    </source>
</evidence>
<organism evidence="2 3">
    <name type="scientific">Desulfomicrobium apsheronum</name>
    <dbReference type="NCBI Taxonomy" id="52560"/>
    <lineage>
        <taxon>Bacteria</taxon>
        <taxon>Pseudomonadati</taxon>
        <taxon>Thermodesulfobacteriota</taxon>
        <taxon>Desulfovibrionia</taxon>
        <taxon>Desulfovibrionales</taxon>
        <taxon>Desulfomicrobiaceae</taxon>
        <taxon>Desulfomicrobium</taxon>
    </lineage>
</organism>
<dbReference type="Proteomes" id="UP000198635">
    <property type="component" value="Unassembled WGS sequence"/>
</dbReference>
<evidence type="ECO:0000313" key="2">
    <source>
        <dbReference type="EMBL" id="SFJ47532.1"/>
    </source>
</evidence>
<evidence type="ECO:0000313" key="3">
    <source>
        <dbReference type="Proteomes" id="UP000198635"/>
    </source>
</evidence>
<dbReference type="AlphaFoldDB" id="A0A1I3RNT1"/>
<dbReference type="SUPFAM" id="SSF55874">
    <property type="entry name" value="ATPase domain of HSP90 chaperone/DNA topoisomerase II/histidine kinase"/>
    <property type="match status" value="1"/>
</dbReference>
<accession>A0A1I3RNT1</accession>